<feature type="modified residue" description="N6-(pyridoxal phosphate)lysine" evidence="7">
    <location>
        <position position="191"/>
    </location>
</feature>
<keyword evidence="4 7" id="KW-0663">Pyridoxal phosphate</keyword>
<gene>
    <name evidence="9" type="ORF">A2875_01555</name>
</gene>
<proteinExistence type="inferred from homology"/>
<dbReference type="CDD" id="cd00616">
    <property type="entry name" value="AHBA_syn"/>
    <property type="match status" value="1"/>
</dbReference>
<reference evidence="9 10" key="1">
    <citation type="journal article" date="2016" name="Nat. Commun.">
        <title>Thousands of microbial genomes shed light on interconnected biogeochemical processes in an aquifer system.</title>
        <authorList>
            <person name="Anantharaman K."/>
            <person name="Brown C.T."/>
            <person name="Hug L.A."/>
            <person name="Sharon I."/>
            <person name="Castelle C.J."/>
            <person name="Probst A.J."/>
            <person name="Thomas B.C."/>
            <person name="Singh A."/>
            <person name="Wilkins M.J."/>
            <person name="Karaoz U."/>
            <person name="Brodie E.L."/>
            <person name="Williams K.H."/>
            <person name="Hubbard S.S."/>
            <person name="Banfield J.F."/>
        </authorList>
    </citation>
    <scope>NUCLEOTIDE SEQUENCE [LARGE SCALE GENOMIC DNA]</scope>
</reference>
<dbReference type="Gene3D" id="3.40.640.10">
    <property type="entry name" value="Type I PLP-dependent aspartate aminotransferase-like (Major domain)"/>
    <property type="match status" value="1"/>
</dbReference>
<name>A0A1F5ZK39_9BACT</name>
<dbReference type="InterPro" id="IPR015424">
    <property type="entry name" value="PyrdxlP-dep_Trfase"/>
</dbReference>
<evidence type="ECO:0000313" key="9">
    <source>
        <dbReference type="EMBL" id="OGG12866.1"/>
    </source>
</evidence>
<dbReference type="PIRSF" id="PIRSF000390">
    <property type="entry name" value="PLP_StrS"/>
    <property type="match status" value="1"/>
</dbReference>
<evidence type="ECO:0000256" key="4">
    <source>
        <dbReference type="ARBA" id="ARBA00022898"/>
    </source>
</evidence>
<dbReference type="GO" id="GO:0030170">
    <property type="term" value="F:pyridoxal phosphate binding"/>
    <property type="evidence" value="ECO:0007669"/>
    <property type="project" value="TreeGrafter"/>
</dbReference>
<dbReference type="InterPro" id="IPR000653">
    <property type="entry name" value="DegT/StrS_aminotransferase"/>
</dbReference>
<dbReference type="GO" id="GO:0000271">
    <property type="term" value="P:polysaccharide biosynthetic process"/>
    <property type="evidence" value="ECO:0007669"/>
    <property type="project" value="TreeGrafter"/>
</dbReference>
<dbReference type="InterPro" id="IPR015421">
    <property type="entry name" value="PyrdxlP-dep_Trfase_major"/>
</dbReference>
<evidence type="ECO:0000256" key="5">
    <source>
        <dbReference type="ARBA" id="ARBA00037999"/>
    </source>
</evidence>
<dbReference type="PANTHER" id="PTHR30244:SF34">
    <property type="entry name" value="DTDP-4-AMINO-4,6-DIDEOXYGALACTOSE TRANSAMINASE"/>
    <property type="match status" value="1"/>
</dbReference>
<dbReference type="Gene3D" id="3.90.1150.10">
    <property type="entry name" value="Aspartate Aminotransferase, domain 1"/>
    <property type="match status" value="1"/>
</dbReference>
<comment type="cofactor">
    <cofactor evidence="1">
        <name>pyridoxal 5'-phosphate</name>
        <dbReference type="ChEBI" id="CHEBI:597326"/>
    </cofactor>
</comment>
<dbReference type="AlphaFoldDB" id="A0A1F5ZK39"/>
<dbReference type="PANTHER" id="PTHR30244">
    <property type="entry name" value="TRANSAMINASE"/>
    <property type="match status" value="1"/>
</dbReference>
<accession>A0A1F5ZK39</accession>
<evidence type="ECO:0000313" key="10">
    <source>
        <dbReference type="Proteomes" id="UP000177416"/>
    </source>
</evidence>
<dbReference type="FunFam" id="3.40.640.10:FF:000090">
    <property type="entry name" value="Pyridoxal phosphate-dependent aminotransferase"/>
    <property type="match status" value="1"/>
</dbReference>
<comment type="caution">
    <text evidence="9">The sequence shown here is derived from an EMBL/GenBank/DDBJ whole genome shotgun (WGS) entry which is preliminary data.</text>
</comment>
<feature type="active site" description="Proton acceptor" evidence="6">
    <location>
        <position position="191"/>
    </location>
</feature>
<evidence type="ECO:0000256" key="7">
    <source>
        <dbReference type="PIRSR" id="PIRSR000390-2"/>
    </source>
</evidence>
<evidence type="ECO:0000256" key="8">
    <source>
        <dbReference type="RuleBase" id="RU004508"/>
    </source>
</evidence>
<evidence type="ECO:0008006" key="11">
    <source>
        <dbReference type="Google" id="ProtNLM"/>
    </source>
</evidence>
<dbReference type="EMBL" id="MFJJ01000054">
    <property type="protein sequence ID" value="OGG12866.1"/>
    <property type="molecule type" value="Genomic_DNA"/>
</dbReference>
<dbReference type="Proteomes" id="UP000177416">
    <property type="component" value="Unassembled WGS sequence"/>
</dbReference>
<dbReference type="GO" id="GO:0008483">
    <property type="term" value="F:transaminase activity"/>
    <property type="evidence" value="ECO:0007669"/>
    <property type="project" value="UniProtKB-KW"/>
</dbReference>
<organism evidence="9 10">
    <name type="scientific">Candidatus Gottesmanbacteria bacterium RIFCSPHIGHO2_01_FULL_46_14</name>
    <dbReference type="NCBI Taxonomy" id="1798380"/>
    <lineage>
        <taxon>Bacteria</taxon>
        <taxon>Candidatus Gottesmaniibacteriota</taxon>
    </lineage>
</organism>
<evidence type="ECO:0000256" key="2">
    <source>
        <dbReference type="ARBA" id="ARBA00022576"/>
    </source>
</evidence>
<keyword evidence="2" id="KW-0032">Aminotransferase</keyword>
<dbReference type="SUPFAM" id="SSF53383">
    <property type="entry name" value="PLP-dependent transferases"/>
    <property type="match status" value="1"/>
</dbReference>
<sequence length="377" mass="41495">MPNTTSPTYEHIDVNSPVLSPKAMEYVTDCMKTGWISSAGPYVSRFEHAFAAYIGVGHAVTTTSGTAALHLAVASLGIGPGDEVIMPDLTIISCPFSVMYTGATPVFVDVDPVTYTIDPGRIEEKITKRTRAIMVVHLYGHPCDMDPIMTLAKNYGLAVIEDAAEAHGARYKGKRVGSIGTVGIFSFYANKIVTSGEGGMVVTNTVRLAKRAALLKNLAHSPHRRFWHEHVGFNYRMTNVSAAIGLAQLESIEEYIAKKKWMAREYETALRSIPRLVLPPQQPWADSVCWMYALTLTKDAPMSKNEVRNRLKIHGIDTRDFFYPLHTQPILGQFINKHDRYPVSSAASRTGFYIPSGLAITSRQIHAVARALGDILA</sequence>
<evidence type="ECO:0000256" key="1">
    <source>
        <dbReference type="ARBA" id="ARBA00001933"/>
    </source>
</evidence>
<evidence type="ECO:0000256" key="3">
    <source>
        <dbReference type="ARBA" id="ARBA00022679"/>
    </source>
</evidence>
<evidence type="ECO:0000256" key="6">
    <source>
        <dbReference type="PIRSR" id="PIRSR000390-1"/>
    </source>
</evidence>
<keyword evidence="3" id="KW-0808">Transferase</keyword>
<dbReference type="Pfam" id="PF01041">
    <property type="entry name" value="DegT_DnrJ_EryC1"/>
    <property type="match status" value="1"/>
</dbReference>
<dbReference type="InterPro" id="IPR015422">
    <property type="entry name" value="PyrdxlP-dep_Trfase_small"/>
</dbReference>
<protein>
    <recommendedName>
        <fullName evidence="11">Aminotransferase DegT</fullName>
    </recommendedName>
</protein>
<comment type="similarity">
    <text evidence="5 8">Belongs to the DegT/DnrJ/EryC1 family.</text>
</comment>